<sequence length="883" mass="101563">MSMDISTVLQSLNEKQKESVISPSNGRLQIVAGPGTGKTKVLISRVAKLLLVDNIEPYQLIVTTFTKKAANEMIERLTPILKGTSIDPTKILMGTFHSICYRIIRRYGMKADLSNYTIADERDSNQILSDILKNLNNEEIDHLDSLDGNEMFKTGKDGKYHGYDPKVFKRQISKLKSSGITYKKYLTAPSSNKCLRFIYEKYQLQLKKEFLLDFDDCLLECYDLISKYPVLNFVQHVLVDEFQDTNEIQLRLMYEFARGHPTNPLFQNNLTIVGDPDQSIYGFRDAQSANFKKMKKYYESKNLPVSVITLDENYRSTKDILSISETIMRQQKDRVTKQLSSQIENSFKPVHKTCNSSKQEARWIAYQITYLTSLPDSVVRYQDISILVRAAYQTRAIENELVKCRIPYFMIRGKAFWDRKEVVAMLDYLRVIGNPLDRIAYLRTINFPKRGIGEKTLEDLAKRLEAVDLNSYNSHDALKIIAEQLSNKNQKSLLSYLEFIEDARIKMIEVETMDLGEERERLLDEFFDFVYVKSGLKDQFKKEESHEQNIMEVKKQLLEFSPRDEDEFPVYLNDQGQPSQVPEMEEDNQSFLSKFIVSLGLFEHSEDKEDEQGSNKVSLSTIHGSKGLEWPVVLIPGVSEGLLPASFAIKSGGEEEIDEERRCFYVATTRAKTLLYLTSCVEEEKSWYNNKPSSVSRFISNLDHKFTKTQKCFSDWETLKSFYCIRGKAHPNSFDLHIFNKGYKEQLFPFLTGDLQRIETMNYKPQDFIVHNPEPKSEFGFGFSSSLSKARYALSKDRYAYDLGDSEPATEEIDFSEPKFPKRAPMSSNKAPGSSYIKNLYAGAAFKKHKPSMAPAYNPVKINSLAPKGKKAPAYIPDRRKKA</sequence>
<keyword evidence="1" id="KW-0067">ATP-binding</keyword>
<comment type="caution">
    <text evidence="1">The sequence shown here is derived from an EMBL/GenBank/DDBJ whole genome shotgun (WGS) entry which is preliminary data.</text>
</comment>
<evidence type="ECO:0000313" key="1">
    <source>
        <dbReference type="EMBL" id="CAH6719213.1"/>
    </source>
</evidence>
<evidence type="ECO:0000313" key="2">
    <source>
        <dbReference type="Proteomes" id="UP001152531"/>
    </source>
</evidence>
<keyword evidence="1" id="KW-0378">Hydrolase</keyword>
<dbReference type="Proteomes" id="UP001152531">
    <property type="component" value="Unassembled WGS sequence"/>
</dbReference>
<accession>A0ACA9Y2L9</accession>
<proteinExistence type="predicted"/>
<gene>
    <name evidence="1" type="ORF">CLIB1444_02S03444</name>
</gene>
<reference evidence="1" key="1">
    <citation type="submission" date="2022-06" db="EMBL/GenBank/DDBJ databases">
        <authorList>
            <person name="Legras J.-L."/>
            <person name="Devillers H."/>
            <person name="Grondin C."/>
        </authorList>
    </citation>
    <scope>NUCLEOTIDE SEQUENCE</scope>
    <source>
        <strain evidence="1">CLIB 1444</strain>
    </source>
</reference>
<name>A0ACA9Y2L9_9ASCO</name>
<protein>
    <submittedName>
        <fullName evidence="1">ATP-dependent DNA helicase Srs2p</fullName>
    </submittedName>
</protein>
<keyword evidence="2" id="KW-1185">Reference proteome</keyword>
<keyword evidence="1" id="KW-0547">Nucleotide-binding</keyword>
<keyword evidence="1" id="KW-0347">Helicase</keyword>
<organism evidence="1 2">
    <name type="scientific">[Candida] jaroonii</name>
    <dbReference type="NCBI Taxonomy" id="467808"/>
    <lineage>
        <taxon>Eukaryota</taxon>
        <taxon>Fungi</taxon>
        <taxon>Dikarya</taxon>
        <taxon>Ascomycota</taxon>
        <taxon>Saccharomycotina</taxon>
        <taxon>Pichiomycetes</taxon>
        <taxon>Debaryomycetaceae</taxon>
        <taxon>Yamadazyma</taxon>
    </lineage>
</organism>
<dbReference type="EMBL" id="CALSDN010000002">
    <property type="protein sequence ID" value="CAH6719213.1"/>
    <property type="molecule type" value="Genomic_DNA"/>
</dbReference>